<dbReference type="InterPro" id="IPR024655">
    <property type="entry name" value="Asl1_glyco_hydro_catalytic"/>
</dbReference>
<evidence type="ECO:0000259" key="1">
    <source>
        <dbReference type="Pfam" id="PF11790"/>
    </source>
</evidence>
<dbReference type="SUPFAM" id="SSF51445">
    <property type="entry name" value="(Trans)glycosidases"/>
    <property type="match status" value="1"/>
</dbReference>
<protein>
    <recommendedName>
        <fullName evidence="1">Asl1-like glycosyl hydrolase catalytic domain-containing protein</fullName>
    </recommendedName>
</protein>
<dbReference type="AlphaFoldDB" id="A0A3B0W2C2"/>
<dbReference type="Pfam" id="PF11790">
    <property type="entry name" value="Glyco_hydro_cc"/>
    <property type="match status" value="1"/>
</dbReference>
<accession>A0A3B0W2C2</accession>
<organism evidence="2">
    <name type="scientific">hydrothermal vent metagenome</name>
    <dbReference type="NCBI Taxonomy" id="652676"/>
    <lineage>
        <taxon>unclassified sequences</taxon>
        <taxon>metagenomes</taxon>
        <taxon>ecological metagenomes</taxon>
    </lineage>
</organism>
<reference evidence="2" key="1">
    <citation type="submission" date="2018-06" db="EMBL/GenBank/DDBJ databases">
        <authorList>
            <person name="Zhirakovskaya E."/>
        </authorList>
    </citation>
    <scope>NUCLEOTIDE SEQUENCE</scope>
</reference>
<dbReference type="PANTHER" id="PTHR12631:SF10">
    <property type="entry name" value="BETA-XYLOSIDASE-LIKE PROTEIN-RELATED"/>
    <property type="match status" value="1"/>
</dbReference>
<name>A0A3B0W2C2_9ZZZZ</name>
<dbReference type="PROSITE" id="PS51257">
    <property type="entry name" value="PROKAR_LIPOPROTEIN"/>
    <property type="match status" value="1"/>
</dbReference>
<evidence type="ECO:0000313" key="2">
    <source>
        <dbReference type="EMBL" id="VAW43449.1"/>
    </source>
</evidence>
<sequence>MKTKRFIWCAFFILLLMGCKSKDLMSSAALATETTTSLTNIPISLTSTVMFAPTPIPTLTLVPSPTSTISAASSITPHPTHTPIPTVTPANRIAIDNNRFGINATYPHSFESANELGIDWVRFRFDSRQIEPQMNQFEWEYYDTIVAKAREENLQILGVLGYTSIWNSTINPINGEGVNPFVGEYYPPFNYEIWGNSVYQIVSHYKDDVHYWEVWDKPDTGIGSTNSGLWHGSPQEYAQLLATAYNAIKRADPNAKVLLGSLSNPLHSGTKANSNPTFLDEILTDETYPAANYFDIIGIHFYDYPENFSARINEITTTLAATNTSDHPIWITEISYPSDGYKVDREQYFCNIISTDMVASNSSVEKFFLFDRYQLFITPGKCHAYG</sequence>
<dbReference type="GO" id="GO:0015926">
    <property type="term" value="F:glucosidase activity"/>
    <property type="evidence" value="ECO:0007669"/>
    <property type="project" value="InterPro"/>
</dbReference>
<proteinExistence type="predicted"/>
<dbReference type="InterPro" id="IPR051923">
    <property type="entry name" value="Glycosyl_Hydrolase_39"/>
</dbReference>
<dbReference type="InterPro" id="IPR017853">
    <property type="entry name" value="GH"/>
</dbReference>
<dbReference type="PANTHER" id="PTHR12631">
    <property type="entry name" value="ALPHA-L-IDURONIDASE"/>
    <property type="match status" value="1"/>
</dbReference>
<feature type="domain" description="Asl1-like glycosyl hydrolase catalytic" evidence="1">
    <location>
        <begin position="233"/>
        <end position="371"/>
    </location>
</feature>
<dbReference type="Gene3D" id="3.20.20.80">
    <property type="entry name" value="Glycosidases"/>
    <property type="match status" value="1"/>
</dbReference>
<dbReference type="EMBL" id="UOEU01001084">
    <property type="protein sequence ID" value="VAW43449.1"/>
    <property type="molecule type" value="Genomic_DNA"/>
</dbReference>
<gene>
    <name evidence="2" type="ORF">MNBD_CHLOROFLEXI01-2758</name>
</gene>